<dbReference type="Proteomes" id="UP000464787">
    <property type="component" value="Chromosome"/>
</dbReference>
<dbReference type="AlphaFoldDB" id="A0A857J1K5"/>
<evidence type="ECO:0000313" key="1">
    <source>
        <dbReference type="EMBL" id="QHI96755.1"/>
    </source>
</evidence>
<gene>
    <name evidence="1" type="ORF">GT347_01350</name>
</gene>
<dbReference type="RefSeq" id="WP_160550273.1">
    <property type="nucleotide sequence ID" value="NZ_CP047650.1"/>
</dbReference>
<dbReference type="EMBL" id="CP047650">
    <property type="protein sequence ID" value="QHI96755.1"/>
    <property type="molecule type" value="Genomic_DNA"/>
</dbReference>
<organism evidence="1 2">
    <name type="scientific">Xylophilus rhododendri</name>
    <dbReference type="NCBI Taxonomy" id="2697032"/>
    <lineage>
        <taxon>Bacteria</taxon>
        <taxon>Pseudomonadati</taxon>
        <taxon>Pseudomonadota</taxon>
        <taxon>Betaproteobacteria</taxon>
        <taxon>Burkholderiales</taxon>
        <taxon>Xylophilus</taxon>
    </lineage>
</organism>
<name>A0A857J1K5_9BURK</name>
<reference evidence="1 2" key="1">
    <citation type="submission" date="2020-01" db="EMBL/GenBank/DDBJ databases">
        <title>Genome sequencing of strain KACC 21265.</title>
        <authorList>
            <person name="Heo J."/>
            <person name="Kim S.-J."/>
            <person name="Kim J.-S."/>
            <person name="Hong S.-B."/>
            <person name="Kwon S.-W."/>
        </authorList>
    </citation>
    <scope>NUCLEOTIDE SEQUENCE [LARGE SCALE GENOMIC DNA]</scope>
    <source>
        <strain evidence="1 2">KACC 21265</strain>
    </source>
</reference>
<protein>
    <recommendedName>
        <fullName evidence="3">Cellulose synthase</fullName>
    </recommendedName>
</protein>
<accession>A0A857J1K5</accession>
<sequence>MAFNALIHIIKVNPARSGAKDGRPWEMQDAECLLLDEAGQPTQVGVLMLPKELRNKTEPGYYTGSFALSAGLRDRRIEAILTGLVPVDVKQIRRQAAPAPAAS</sequence>
<keyword evidence="2" id="KW-1185">Reference proteome</keyword>
<proteinExistence type="predicted"/>
<evidence type="ECO:0008006" key="3">
    <source>
        <dbReference type="Google" id="ProtNLM"/>
    </source>
</evidence>
<evidence type="ECO:0000313" key="2">
    <source>
        <dbReference type="Proteomes" id="UP000464787"/>
    </source>
</evidence>
<dbReference type="KEGG" id="xyk:GT347_01350"/>